<organism evidence="2 3">
    <name type="scientific">Dokdonia pacifica</name>
    <dbReference type="NCBI Taxonomy" id="1627892"/>
    <lineage>
        <taxon>Bacteria</taxon>
        <taxon>Pseudomonadati</taxon>
        <taxon>Bacteroidota</taxon>
        <taxon>Flavobacteriia</taxon>
        <taxon>Flavobacteriales</taxon>
        <taxon>Flavobacteriaceae</taxon>
        <taxon>Dokdonia</taxon>
    </lineage>
</organism>
<dbReference type="NCBIfam" id="NF040639">
    <property type="entry name" value="LETM1_rel_film"/>
    <property type="match status" value="1"/>
</dbReference>
<feature type="domain" description="Letm1 RBD" evidence="1">
    <location>
        <begin position="343"/>
        <end position="396"/>
    </location>
</feature>
<proteinExistence type="predicted"/>
<dbReference type="Pfam" id="PF07766">
    <property type="entry name" value="LETM1_RBD"/>
    <property type="match status" value="1"/>
</dbReference>
<dbReference type="GO" id="GO:0043022">
    <property type="term" value="F:ribosome binding"/>
    <property type="evidence" value="ECO:0007669"/>
    <property type="project" value="InterPro"/>
</dbReference>
<protein>
    <submittedName>
        <fullName evidence="2">LETM1-like protein</fullName>
    </submittedName>
</protein>
<dbReference type="OrthoDB" id="1421172at2"/>
<gene>
    <name evidence="2" type="ORF">SAMN06265376_10974</name>
</gene>
<evidence type="ECO:0000313" key="2">
    <source>
        <dbReference type="EMBL" id="SNS25738.1"/>
    </source>
</evidence>
<evidence type="ECO:0000259" key="1">
    <source>
        <dbReference type="Pfam" id="PF07766"/>
    </source>
</evidence>
<name>A0A239D139_9FLAO</name>
<keyword evidence="3" id="KW-1185">Reference proteome</keyword>
<dbReference type="Proteomes" id="UP000198379">
    <property type="component" value="Unassembled WGS sequence"/>
</dbReference>
<sequence length="398" mass="45765">MNPSALGWIKKHLPYFLQFMDNHPMDEEEMYAQLRVNGFIYGTSIKTLCDEESEQLKWTEEEKTKVNLFDALAFTYFDCIENATTTDCIKSMISFYSHLNKNQGGPPIKLGSSTEANYRILEKIITERIQTNEPLFKKNFSHIITNALLFLDVLSFDHYLISGEDPLPYAVCLEKNLTQIVWLALKQKENKDHYNELLIKLFESSIRYNTTIKSDNLTLEDIQSNVVSQPLEQLYLLDLCALSLFDDEQIDDHEEIFMNEVSQILHISPTEKEASLVAVAHFISEHKEDIAYLNYSNPVKHFYNQTTRTVSTLILRNKKRLVKEITQSKDLVILLGNSTVRDLSDDEKKVVKNQLLDICKSIPSLAIFLLPGGTILLPILMKFIPTLLPSAFNENQVD</sequence>
<dbReference type="AlphaFoldDB" id="A0A239D139"/>
<dbReference type="EMBL" id="FZNY01000009">
    <property type="protein sequence ID" value="SNS25738.1"/>
    <property type="molecule type" value="Genomic_DNA"/>
</dbReference>
<reference evidence="2 3" key="1">
    <citation type="submission" date="2017-06" db="EMBL/GenBank/DDBJ databases">
        <authorList>
            <person name="Kim H.J."/>
            <person name="Triplett B.A."/>
        </authorList>
    </citation>
    <scope>NUCLEOTIDE SEQUENCE [LARGE SCALE GENOMIC DNA]</scope>
    <source>
        <strain evidence="2 3">DSM 25597</strain>
    </source>
</reference>
<dbReference type="RefSeq" id="WP_089373565.1">
    <property type="nucleotide sequence ID" value="NZ_BMEP01000001.1"/>
</dbReference>
<accession>A0A239D139</accession>
<evidence type="ECO:0000313" key="3">
    <source>
        <dbReference type="Proteomes" id="UP000198379"/>
    </source>
</evidence>
<dbReference type="InterPro" id="IPR033122">
    <property type="entry name" value="LETM1-like_RBD"/>
</dbReference>